<evidence type="ECO:0000256" key="2">
    <source>
        <dbReference type="ARBA" id="ARBA00023002"/>
    </source>
</evidence>
<dbReference type="PANTHER" id="PTHR24322">
    <property type="entry name" value="PKSB"/>
    <property type="match status" value="1"/>
</dbReference>
<comment type="similarity">
    <text evidence="1">Belongs to the short-chain dehydrogenases/reductases (SDR) family.</text>
</comment>
<dbReference type="PRINTS" id="PR00080">
    <property type="entry name" value="SDRFAMILY"/>
</dbReference>
<organism evidence="3">
    <name type="scientific">mine drainage metagenome</name>
    <dbReference type="NCBI Taxonomy" id="410659"/>
    <lineage>
        <taxon>unclassified sequences</taxon>
        <taxon>metagenomes</taxon>
        <taxon>ecological metagenomes</taxon>
    </lineage>
</organism>
<dbReference type="Pfam" id="PF00106">
    <property type="entry name" value="adh_short"/>
    <property type="match status" value="1"/>
</dbReference>
<dbReference type="Gene3D" id="3.40.50.720">
    <property type="entry name" value="NAD(P)-binding Rossmann-like Domain"/>
    <property type="match status" value="1"/>
</dbReference>
<dbReference type="PROSITE" id="PS00061">
    <property type="entry name" value="ADH_SHORT"/>
    <property type="match status" value="1"/>
</dbReference>
<dbReference type="PANTHER" id="PTHR24322:SF736">
    <property type="entry name" value="RETINOL DEHYDROGENASE 10"/>
    <property type="match status" value="1"/>
</dbReference>
<evidence type="ECO:0000256" key="1">
    <source>
        <dbReference type="ARBA" id="ARBA00006484"/>
    </source>
</evidence>
<dbReference type="PRINTS" id="PR00081">
    <property type="entry name" value="GDHRDH"/>
</dbReference>
<sequence>MSRIENKKALITGGASGIGKLMGKLLLQKGLHTLVIWDVNENLLNTVTNEFKQQGFNVLPYVVDVMNTDAVIATAQQVKNDAGKIDILINNAGIIVGKSFADHSHSDIDRTMIINSSALMHITKEFLQDMIVTKCGHIVNIASAAGLTSNPNMSVYVASKWAVIGWSDSLRLEMEKMNNDVKVTTVTPYYINTGMFAGVKSSVIPIVDQNVAAQKIINGIEKNKLFVRMPDIVYALLFIKGILPARWFDVVIGKWFGVYKSMDEFKGRK</sequence>
<keyword evidence="2 3" id="KW-0560">Oxidoreductase</keyword>
<protein>
    <submittedName>
        <fullName evidence="3">Putative oxidoreductase SadH</fullName>
        <ecNumber evidence="3">1.-.-.-</ecNumber>
    </submittedName>
</protein>
<comment type="caution">
    <text evidence="3">The sequence shown here is derived from an EMBL/GenBank/DDBJ whole genome shotgun (WGS) entry which is preliminary data.</text>
</comment>
<dbReference type="InterPro" id="IPR002347">
    <property type="entry name" value="SDR_fam"/>
</dbReference>
<dbReference type="GO" id="GO:0016616">
    <property type="term" value="F:oxidoreductase activity, acting on the CH-OH group of donors, NAD or NADP as acceptor"/>
    <property type="evidence" value="ECO:0007669"/>
    <property type="project" value="TreeGrafter"/>
</dbReference>
<evidence type="ECO:0000313" key="3">
    <source>
        <dbReference type="EMBL" id="OIR13239.1"/>
    </source>
</evidence>
<name>A0A1J5SXM6_9ZZZZ</name>
<dbReference type="SUPFAM" id="SSF51735">
    <property type="entry name" value="NAD(P)-binding Rossmann-fold domains"/>
    <property type="match status" value="1"/>
</dbReference>
<gene>
    <name evidence="3" type="primary">sadH_1</name>
    <name evidence="3" type="ORF">GALL_56240</name>
</gene>
<dbReference type="EC" id="1.-.-.-" evidence="3"/>
<dbReference type="EMBL" id="MLJW01000015">
    <property type="protein sequence ID" value="OIR13239.1"/>
    <property type="molecule type" value="Genomic_DNA"/>
</dbReference>
<dbReference type="AlphaFoldDB" id="A0A1J5SXM6"/>
<dbReference type="InterPro" id="IPR036291">
    <property type="entry name" value="NAD(P)-bd_dom_sf"/>
</dbReference>
<reference evidence="3" key="1">
    <citation type="submission" date="2016-10" db="EMBL/GenBank/DDBJ databases">
        <title>Sequence of Gallionella enrichment culture.</title>
        <authorList>
            <person name="Poehlein A."/>
            <person name="Muehling M."/>
            <person name="Daniel R."/>
        </authorList>
    </citation>
    <scope>NUCLEOTIDE SEQUENCE</scope>
</reference>
<dbReference type="CDD" id="cd05339">
    <property type="entry name" value="17beta-HSDXI-like_SDR_c"/>
    <property type="match status" value="1"/>
</dbReference>
<proteinExistence type="inferred from homology"/>
<dbReference type="InterPro" id="IPR020904">
    <property type="entry name" value="Sc_DH/Rdtase_CS"/>
</dbReference>
<accession>A0A1J5SXM6</accession>